<keyword evidence="3" id="KW-1185">Reference proteome</keyword>
<reference evidence="2 3" key="1">
    <citation type="submission" date="2019-01" db="EMBL/GenBank/DDBJ databases">
        <title>Pseudolysobacter antarctica gen. nov., sp. nov., isolated from Fildes Peninsula, Antarctica.</title>
        <authorList>
            <person name="Wei Z."/>
            <person name="Peng F."/>
        </authorList>
    </citation>
    <scope>NUCLEOTIDE SEQUENCE [LARGE SCALE GENOMIC DNA]</scope>
    <source>
        <strain evidence="2 3">AQ6-296</strain>
    </source>
</reference>
<organism evidence="2 3">
    <name type="scientific">Pseudolysobacter antarcticus</name>
    <dbReference type="NCBI Taxonomy" id="2511995"/>
    <lineage>
        <taxon>Bacteria</taxon>
        <taxon>Pseudomonadati</taxon>
        <taxon>Pseudomonadota</taxon>
        <taxon>Gammaproteobacteria</taxon>
        <taxon>Lysobacterales</taxon>
        <taxon>Rhodanobacteraceae</taxon>
        <taxon>Pseudolysobacter</taxon>
    </lineage>
</organism>
<dbReference type="KEGG" id="xbc:ELE36_12895"/>
<keyword evidence="1" id="KW-0732">Signal</keyword>
<evidence type="ECO:0000256" key="1">
    <source>
        <dbReference type="SAM" id="SignalP"/>
    </source>
</evidence>
<protein>
    <submittedName>
        <fullName evidence="2">Uncharacterized protein</fullName>
    </submittedName>
</protein>
<proteinExistence type="predicted"/>
<dbReference type="Proteomes" id="UP000291562">
    <property type="component" value="Chromosome"/>
</dbReference>
<dbReference type="OrthoDB" id="2823799at2"/>
<evidence type="ECO:0000313" key="2">
    <source>
        <dbReference type="EMBL" id="QBB71177.1"/>
    </source>
</evidence>
<sequence length="353" mass="40026">MRYPYAGNTLLLFLVAVCSASFGAVKTPEASVEEFRNGTNLALQGDMRAALQHLDTVSPDALNDEQRKTWACMRKRFRANTQTVSVDWTQSVFAAYRSYWSHVMLGKVSAQSAEHELAKKLAKLVYEYGKKSVVVNMDTIEPLLSTKLETLGYHALFGVTTPMREFMLWHKQTDQSYDVDLPAGRQVVHVVMLDDFVSLGWAGYATCDYYHTAGWAKPDRLYAVRAAYDLHSEAFQVSYLAHEGQHFSDYQHFPGMEQPELEYRAKLAEISKARSTILDLLNDFAANESDSPEQPHPWANRKVVTELAEVLLHDQLPSDIAWKSIAAADINATAERLLKQDTERRMTRPLQTR</sequence>
<name>A0A411HLC6_9GAMM</name>
<dbReference type="RefSeq" id="WP_129833926.1">
    <property type="nucleotide sequence ID" value="NZ_CP035704.1"/>
</dbReference>
<dbReference type="AlphaFoldDB" id="A0A411HLC6"/>
<dbReference type="EMBL" id="CP035704">
    <property type="protein sequence ID" value="QBB71177.1"/>
    <property type="molecule type" value="Genomic_DNA"/>
</dbReference>
<accession>A0A411HLC6</accession>
<feature type="chain" id="PRO_5019011123" evidence="1">
    <location>
        <begin position="24"/>
        <end position="353"/>
    </location>
</feature>
<feature type="signal peptide" evidence="1">
    <location>
        <begin position="1"/>
        <end position="23"/>
    </location>
</feature>
<evidence type="ECO:0000313" key="3">
    <source>
        <dbReference type="Proteomes" id="UP000291562"/>
    </source>
</evidence>
<gene>
    <name evidence="2" type="ORF">ELE36_12895</name>
</gene>